<accession>A0A5D8Z6T9</accession>
<protein>
    <submittedName>
        <fullName evidence="2">Adenine nucleotide alpha hydrolase</fullName>
    </submittedName>
</protein>
<name>A0A5D8Z6T9_9GAMM</name>
<comment type="caution">
    <text evidence="2">The sequence shown here is derived from an EMBL/GenBank/DDBJ whole genome shotgun (WGS) entry which is preliminary data.</text>
</comment>
<evidence type="ECO:0000259" key="1">
    <source>
        <dbReference type="Pfam" id="PF01902"/>
    </source>
</evidence>
<dbReference type="AlphaFoldDB" id="A0A5D8Z6T9"/>
<keyword evidence="2" id="KW-0378">Hydrolase</keyword>
<dbReference type="EMBL" id="VTRV01000046">
    <property type="protein sequence ID" value="TZF90246.1"/>
    <property type="molecule type" value="Genomic_DNA"/>
</dbReference>
<keyword evidence="3" id="KW-1185">Reference proteome</keyword>
<evidence type="ECO:0000313" key="3">
    <source>
        <dbReference type="Proteomes" id="UP000323164"/>
    </source>
</evidence>
<dbReference type="Gene3D" id="3.40.50.620">
    <property type="entry name" value="HUPs"/>
    <property type="match status" value="1"/>
</dbReference>
<dbReference type="SUPFAM" id="SSF52402">
    <property type="entry name" value="Adenine nucleotide alpha hydrolases-like"/>
    <property type="match status" value="1"/>
</dbReference>
<dbReference type="GO" id="GO:0016787">
    <property type="term" value="F:hydrolase activity"/>
    <property type="evidence" value="ECO:0007669"/>
    <property type="project" value="UniProtKB-KW"/>
</dbReference>
<dbReference type="Pfam" id="PF01902">
    <property type="entry name" value="Diphthami_syn_2"/>
    <property type="match status" value="1"/>
</dbReference>
<dbReference type="RefSeq" id="WP_149352451.1">
    <property type="nucleotide sequence ID" value="NZ_VTRV01000046.1"/>
</dbReference>
<proteinExistence type="predicted"/>
<dbReference type="InterPro" id="IPR002761">
    <property type="entry name" value="Diphthami_syn_dom"/>
</dbReference>
<dbReference type="OrthoDB" id="3572539at2"/>
<organism evidence="2 3">
    <name type="scientific">Cognatilysobacter lacus</name>
    <dbReference type="NCBI Taxonomy" id="1643323"/>
    <lineage>
        <taxon>Bacteria</taxon>
        <taxon>Pseudomonadati</taxon>
        <taxon>Pseudomonadota</taxon>
        <taxon>Gammaproteobacteria</taxon>
        <taxon>Lysobacterales</taxon>
        <taxon>Lysobacteraceae</taxon>
        <taxon>Cognatilysobacter</taxon>
    </lineage>
</organism>
<feature type="domain" description="Diphthamide synthase" evidence="1">
    <location>
        <begin position="11"/>
        <end position="215"/>
    </location>
</feature>
<dbReference type="Proteomes" id="UP000323164">
    <property type="component" value="Unassembled WGS sequence"/>
</dbReference>
<sequence>MSTPARRAVLLSWSGGKDAAWSLHVMRMRGDVEVVGLLTTVNTGVDRIAMHGIRRDVLQAQADATGLPLVEAAIEPLCDNERYEVAIADALERARSRWPTLDTVAFGDLFLADVRAWREASLAKLGWRVETPLFGADTASLAREMIAGGLRAYLCCVDTQQIDASFSGRTFDDLLLADLPAGCDPCGENGEFHTLVVGGPMFVGSIAVRAGEQVLRDGRFFYTDFIRAGD</sequence>
<evidence type="ECO:0000313" key="2">
    <source>
        <dbReference type="EMBL" id="TZF90246.1"/>
    </source>
</evidence>
<reference evidence="2 3" key="1">
    <citation type="submission" date="2019-08" db="EMBL/GenBank/DDBJ databases">
        <title>Draft genome sequence of Lysobacter sp. UKS-15.</title>
        <authorList>
            <person name="Im W.-T."/>
        </authorList>
    </citation>
    <scope>NUCLEOTIDE SEQUENCE [LARGE SCALE GENOMIC DNA]</scope>
    <source>
        <strain evidence="2 3">UKS-15</strain>
    </source>
</reference>
<dbReference type="InterPro" id="IPR014729">
    <property type="entry name" value="Rossmann-like_a/b/a_fold"/>
</dbReference>
<dbReference type="Gene3D" id="3.90.1490.10">
    <property type="entry name" value="putative n-type atp pyrophosphatase, domain 2"/>
    <property type="match status" value="1"/>
</dbReference>
<gene>
    <name evidence="2" type="ORF">FW784_06015</name>
</gene>